<sequence>MSVFWQYFMVPIMVLISVFAVRGFLFNKRTGNKGGIILGGGFAAATLLVTALSVYDLLIGL</sequence>
<accession>A0A4R2SCQ9</accession>
<keyword evidence="1" id="KW-1133">Transmembrane helix</keyword>
<dbReference type="EMBL" id="SLXV01000001">
    <property type="protein sequence ID" value="TCP70706.1"/>
    <property type="molecule type" value="Genomic_DNA"/>
</dbReference>
<organism evidence="2 3">
    <name type="scientific">Baia soyae</name>
    <dbReference type="NCBI Taxonomy" id="1544746"/>
    <lineage>
        <taxon>Bacteria</taxon>
        <taxon>Bacillati</taxon>
        <taxon>Bacillota</taxon>
        <taxon>Bacilli</taxon>
        <taxon>Bacillales</taxon>
        <taxon>Thermoactinomycetaceae</taxon>
        <taxon>Baia</taxon>
    </lineage>
</organism>
<evidence type="ECO:0000256" key="1">
    <source>
        <dbReference type="SAM" id="Phobius"/>
    </source>
</evidence>
<proteinExistence type="predicted"/>
<reference evidence="2 3" key="1">
    <citation type="submission" date="2019-03" db="EMBL/GenBank/DDBJ databases">
        <title>Genomic Encyclopedia of Type Strains, Phase IV (KMG-IV): sequencing the most valuable type-strain genomes for metagenomic binning, comparative biology and taxonomic classification.</title>
        <authorList>
            <person name="Goeker M."/>
        </authorList>
    </citation>
    <scope>NUCLEOTIDE SEQUENCE [LARGE SCALE GENOMIC DNA]</scope>
    <source>
        <strain evidence="2 3">DSM 46831</strain>
    </source>
</reference>
<comment type="caution">
    <text evidence="2">The sequence shown here is derived from an EMBL/GenBank/DDBJ whole genome shotgun (WGS) entry which is preliminary data.</text>
</comment>
<gene>
    <name evidence="2" type="ORF">EDD57_101149</name>
</gene>
<keyword evidence="1" id="KW-0472">Membrane</keyword>
<protein>
    <submittedName>
        <fullName evidence="2">Uncharacterized protein</fullName>
    </submittedName>
</protein>
<feature type="transmembrane region" description="Helical" evidence="1">
    <location>
        <begin position="6"/>
        <end position="25"/>
    </location>
</feature>
<evidence type="ECO:0000313" key="2">
    <source>
        <dbReference type="EMBL" id="TCP70706.1"/>
    </source>
</evidence>
<dbReference type="OrthoDB" id="2990995at2"/>
<keyword evidence="1" id="KW-0812">Transmembrane</keyword>
<dbReference type="RefSeq" id="WP_131847337.1">
    <property type="nucleotide sequence ID" value="NZ_SLXV01000001.1"/>
</dbReference>
<dbReference type="AlphaFoldDB" id="A0A4R2SCQ9"/>
<keyword evidence="3" id="KW-1185">Reference proteome</keyword>
<name>A0A4R2SCQ9_9BACL</name>
<evidence type="ECO:0000313" key="3">
    <source>
        <dbReference type="Proteomes" id="UP000294746"/>
    </source>
</evidence>
<feature type="transmembrane region" description="Helical" evidence="1">
    <location>
        <begin position="37"/>
        <end position="55"/>
    </location>
</feature>
<dbReference type="Proteomes" id="UP000294746">
    <property type="component" value="Unassembled WGS sequence"/>
</dbReference>